<dbReference type="Pfam" id="PF00578">
    <property type="entry name" value="AhpC-TSA"/>
    <property type="match status" value="1"/>
</dbReference>
<dbReference type="InterPro" id="IPR050553">
    <property type="entry name" value="Thioredoxin_ResA/DsbE_sf"/>
</dbReference>
<dbReference type="EMBL" id="BDUF01000109">
    <property type="protein sequence ID" value="GAX91836.1"/>
    <property type="molecule type" value="Genomic_DNA"/>
</dbReference>
<dbReference type="InterPro" id="IPR013766">
    <property type="entry name" value="Thioredoxin_domain"/>
</dbReference>
<dbReference type="GO" id="GO:0016491">
    <property type="term" value="F:oxidoreductase activity"/>
    <property type="evidence" value="ECO:0007669"/>
    <property type="project" value="InterPro"/>
</dbReference>
<evidence type="ECO:0000256" key="5">
    <source>
        <dbReference type="ARBA" id="ARBA00023284"/>
    </source>
</evidence>
<keyword evidence="8" id="KW-1185">Reference proteome</keyword>
<dbReference type="SUPFAM" id="SSF52833">
    <property type="entry name" value="Thioredoxin-like"/>
    <property type="match status" value="1"/>
</dbReference>
<dbReference type="OrthoDB" id="25753at2"/>
<gene>
    <name evidence="7" type="ORF">EFBL_3527</name>
</gene>
<evidence type="ECO:0000313" key="8">
    <source>
        <dbReference type="Proteomes" id="UP000217785"/>
    </source>
</evidence>
<reference evidence="8" key="1">
    <citation type="submission" date="2017-07" db="EMBL/GenBank/DDBJ databases">
        <title>Draft genome sequence of Effusibacillus lacus strain skLN1.</title>
        <authorList>
            <person name="Watanabe M."/>
            <person name="Kojima H."/>
            <person name="Fukui M."/>
        </authorList>
    </citation>
    <scope>NUCLEOTIDE SEQUENCE [LARGE SCALE GENOMIC DNA]</scope>
    <source>
        <strain evidence="8">skLN1</strain>
    </source>
</reference>
<keyword evidence="3" id="KW-0812">Transmembrane</keyword>
<evidence type="ECO:0000256" key="1">
    <source>
        <dbReference type="ARBA" id="ARBA00004196"/>
    </source>
</evidence>
<feature type="domain" description="Thioredoxin" evidence="6">
    <location>
        <begin position="38"/>
        <end position="177"/>
    </location>
</feature>
<accession>A0A292YRM6</accession>
<dbReference type="NCBIfam" id="NF002854">
    <property type="entry name" value="PRK03147.1"/>
    <property type="match status" value="1"/>
</dbReference>
<evidence type="ECO:0000256" key="4">
    <source>
        <dbReference type="ARBA" id="ARBA00023157"/>
    </source>
</evidence>
<sequence length="179" mass="19511">MAFKNRTGRALTVGALLLAAIGIIAALLNFTKTDNSSVAAGQAAPPFTLSDLNGNKLSLADLKGKVVLLNFWGSWCDPCRQEMPAIQAAYEQYKDKGFVVVGVNIGESKVTAKGFADRYGVTFPVVLDKDREVTLERYKVGPIPSSFFIDKQGNIQYRYEGPMTEGFLTNKIQTLLAQP</sequence>
<organism evidence="7 8">
    <name type="scientific">Effusibacillus lacus</name>
    <dbReference type="NCBI Taxonomy" id="1348429"/>
    <lineage>
        <taxon>Bacteria</taxon>
        <taxon>Bacillati</taxon>
        <taxon>Bacillota</taxon>
        <taxon>Bacilli</taxon>
        <taxon>Bacillales</taxon>
        <taxon>Alicyclobacillaceae</taxon>
        <taxon>Effusibacillus</taxon>
    </lineage>
</organism>
<comment type="caution">
    <text evidence="7">The sequence shown here is derived from an EMBL/GenBank/DDBJ whole genome shotgun (WGS) entry which is preliminary data.</text>
</comment>
<dbReference type="AlphaFoldDB" id="A0A292YRM6"/>
<keyword evidence="5" id="KW-0676">Redox-active center</keyword>
<name>A0A292YRM6_9BACL</name>
<keyword evidence="4" id="KW-1015">Disulfide bond</keyword>
<evidence type="ECO:0000259" key="6">
    <source>
        <dbReference type="PROSITE" id="PS51352"/>
    </source>
</evidence>
<dbReference type="PANTHER" id="PTHR42852:SF6">
    <property type="entry name" value="THIOL:DISULFIDE INTERCHANGE PROTEIN DSBE"/>
    <property type="match status" value="1"/>
</dbReference>
<dbReference type="InterPro" id="IPR036249">
    <property type="entry name" value="Thioredoxin-like_sf"/>
</dbReference>
<evidence type="ECO:0000256" key="2">
    <source>
        <dbReference type="ARBA" id="ARBA00022748"/>
    </source>
</evidence>
<proteinExistence type="predicted"/>
<dbReference type="GO" id="GO:0017004">
    <property type="term" value="P:cytochrome complex assembly"/>
    <property type="evidence" value="ECO:0007669"/>
    <property type="project" value="UniProtKB-KW"/>
</dbReference>
<keyword evidence="3" id="KW-0735">Signal-anchor</keyword>
<dbReference type="GO" id="GO:0016209">
    <property type="term" value="F:antioxidant activity"/>
    <property type="evidence" value="ECO:0007669"/>
    <property type="project" value="InterPro"/>
</dbReference>
<dbReference type="PROSITE" id="PS51352">
    <property type="entry name" value="THIOREDOXIN_2"/>
    <property type="match status" value="1"/>
</dbReference>
<dbReference type="CDD" id="cd02966">
    <property type="entry name" value="TlpA_like_family"/>
    <property type="match status" value="1"/>
</dbReference>
<evidence type="ECO:0000313" key="7">
    <source>
        <dbReference type="EMBL" id="GAX91836.1"/>
    </source>
</evidence>
<dbReference type="RefSeq" id="WP_096183992.1">
    <property type="nucleotide sequence ID" value="NZ_BDUF01000109.1"/>
</dbReference>
<protein>
    <submittedName>
        <fullName evidence="7">Thiol-disulfide oxidoreductase</fullName>
    </submittedName>
</protein>
<dbReference type="Proteomes" id="UP000217785">
    <property type="component" value="Unassembled WGS sequence"/>
</dbReference>
<dbReference type="InterPro" id="IPR000866">
    <property type="entry name" value="AhpC/TSA"/>
</dbReference>
<keyword evidence="2" id="KW-0201">Cytochrome c-type biogenesis</keyword>
<dbReference type="GO" id="GO:0030313">
    <property type="term" value="C:cell envelope"/>
    <property type="evidence" value="ECO:0007669"/>
    <property type="project" value="UniProtKB-SubCell"/>
</dbReference>
<dbReference type="Gene3D" id="3.40.30.10">
    <property type="entry name" value="Glutaredoxin"/>
    <property type="match status" value="1"/>
</dbReference>
<comment type="subcellular location">
    <subcellularLocation>
        <location evidence="1">Cell envelope</location>
    </subcellularLocation>
</comment>
<dbReference type="PANTHER" id="PTHR42852">
    <property type="entry name" value="THIOL:DISULFIDE INTERCHANGE PROTEIN DSBE"/>
    <property type="match status" value="1"/>
</dbReference>
<evidence type="ECO:0000256" key="3">
    <source>
        <dbReference type="ARBA" id="ARBA00022968"/>
    </source>
</evidence>